<evidence type="ECO:0000313" key="3">
    <source>
        <dbReference type="Proteomes" id="UP000283738"/>
    </source>
</evidence>
<evidence type="ECO:0000259" key="1">
    <source>
        <dbReference type="Pfam" id="PF13614"/>
    </source>
</evidence>
<dbReference type="EMBL" id="QRTF01000011">
    <property type="protein sequence ID" value="RGQ50604.1"/>
    <property type="molecule type" value="Genomic_DNA"/>
</dbReference>
<protein>
    <submittedName>
        <fullName evidence="2">ParA family protein</fullName>
    </submittedName>
</protein>
<dbReference type="SUPFAM" id="SSF52540">
    <property type="entry name" value="P-loop containing nucleoside triphosphate hydrolases"/>
    <property type="match status" value="1"/>
</dbReference>
<dbReference type="RefSeq" id="WP_118109477.1">
    <property type="nucleotide sequence ID" value="NZ_QRTF01000011.1"/>
</dbReference>
<name>A0A3R5Z9Z8_9FIRM</name>
<comment type="caution">
    <text evidence="2">The sequence shown here is derived from an EMBL/GenBank/DDBJ whole genome shotgun (WGS) entry which is preliminary data.</text>
</comment>
<dbReference type="InterPro" id="IPR050678">
    <property type="entry name" value="DNA_Partitioning_ATPase"/>
</dbReference>
<dbReference type="Gene3D" id="3.40.50.300">
    <property type="entry name" value="P-loop containing nucleotide triphosphate hydrolases"/>
    <property type="match status" value="1"/>
</dbReference>
<dbReference type="PANTHER" id="PTHR13696:SF52">
    <property type="entry name" value="PARA FAMILY PROTEIN CT_582"/>
    <property type="match status" value="1"/>
</dbReference>
<dbReference type="InterPro" id="IPR027417">
    <property type="entry name" value="P-loop_NTPase"/>
</dbReference>
<accession>A0A3R5Z9Z8</accession>
<proteinExistence type="predicted"/>
<evidence type="ECO:0000313" key="2">
    <source>
        <dbReference type="EMBL" id="RGQ50604.1"/>
    </source>
</evidence>
<reference evidence="2 3" key="1">
    <citation type="submission" date="2018-08" db="EMBL/GenBank/DDBJ databases">
        <title>A genome reference for cultivated species of the human gut microbiota.</title>
        <authorList>
            <person name="Zou Y."/>
            <person name="Xue W."/>
            <person name="Luo G."/>
        </authorList>
    </citation>
    <scope>NUCLEOTIDE SEQUENCE [LARGE SCALE GENOMIC DNA]</scope>
    <source>
        <strain evidence="2 3">AF28-15</strain>
    </source>
</reference>
<organism evidence="2 3">
    <name type="scientific">Roseburia inulinivorans</name>
    <dbReference type="NCBI Taxonomy" id="360807"/>
    <lineage>
        <taxon>Bacteria</taxon>
        <taxon>Bacillati</taxon>
        <taxon>Bacillota</taxon>
        <taxon>Clostridia</taxon>
        <taxon>Lachnospirales</taxon>
        <taxon>Lachnospiraceae</taxon>
        <taxon>Roseburia</taxon>
    </lineage>
</organism>
<dbReference type="CDD" id="cd02042">
    <property type="entry name" value="ParAB_family"/>
    <property type="match status" value="1"/>
</dbReference>
<feature type="domain" description="AAA" evidence="1">
    <location>
        <begin position="1"/>
        <end position="174"/>
    </location>
</feature>
<dbReference type="Pfam" id="PF13614">
    <property type="entry name" value="AAA_31"/>
    <property type="match status" value="1"/>
</dbReference>
<gene>
    <name evidence="2" type="ORF">DWY96_06540</name>
</gene>
<dbReference type="AlphaFoldDB" id="A0A3R5Z9Z8"/>
<dbReference type="PANTHER" id="PTHR13696">
    <property type="entry name" value="P-LOOP CONTAINING NUCLEOSIDE TRIPHOSPHATE HYDROLASE"/>
    <property type="match status" value="1"/>
</dbReference>
<sequence length="257" mass="28698">MRTAAVVNLKGGVGKSTTAINLALIMATVYKYRVLLVDNDIQANVSKFFGVHSYDYKSMENVLRDADTMAEDVIRSSGQVGLDIIPANMNMDAAAVDLMLDQEANQIVRLKDVLTQVEDQYDYCFIDCPPGVGINVLNALAAAEDVIIPIKTDMNALDGMEELTEVIEEIRPYNPGLSMVKCLVTMFTNDISVVKGEEALRKSEYSTFNTHIRYSKKVVDWTYEKRKSLIETTPRSAATRDYKSLAAEYIRLTRKEG</sequence>
<dbReference type="Proteomes" id="UP000283738">
    <property type="component" value="Unassembled WGS sequence"/>
</dbReference>
<dbReference type="InterPro" id="IPR025669">
    <property type="entry name" value="AAA_dom"/>
</dbReference>